<dbReference type="Proteomes" id="UP001500622">
    <property type="component" value="Unassembled WGS sequence"/>
</dbReference>
<proteinExistence type="predicted"/>
<dbReference type="Gene3D" id="3.30.428.10">
    <property type="entry name" value="HIT-like"/>
    <property type="match status" value="1"/>
</dbReference>
<reference evidence="4" key="1">
    <citation type="journal article" date="2019" name="Int. J. Syst. Evol. Microbiol.">
        <title>The Global Catalogue of Microorganisms (GCM) 10K type strain sequencing project: providing services to taxonomists for standard genome sequencing and annotation.</title>
        <authorList>
            <consortium name="The Broad Institute Genomics Platform"/>
            <consortium name="The Broad Institute Genome Sequencing Center for Infectious Disease"/>
            <person name="Wu L."/>
            <person name="Ma J."/>
        </authorList>
    </citation>
    <scope>NUCLEOTIDE SEQUENCE [LARGE SCALE GENOMIC DNA]</scope>
    <source>
        <strain evidence="4">JCM 17810</strain>
    </source>
</reference>
<dbReference type="PANTHER" id="PTHR46648">
    <property type="entry name" value="HIT FAMILY PROTEIN 1"/>
    <property type="match status" value="1"/>
</dbReference>
<dbReference type="PRINTS" id="PR00332">
    <property type="entry name" value="HISTRIAD"/>
</dbReference>
<feature type="domain" description="HIT" evidence="2">
    <location>
        <begin position="1"/>
        <end position="88"/>
    </location>
</feature>
<accession>A0ABP8KZD2</accession>
<feature type="short sequence motif" description="Histidine triad motif" evidence="1">
    <location>
        <begin position="73"/>
        <end position="77"/>
    </location>
</feature>
<gene>
    <name evidence="3" type="ORF">GCM10023169_09870</name>
</gene>
<name>A0ABP8KZD2_9MICO</name>
<dbReference type="SUPFAM" id="SSF54197">
    <property type="entry name" value="HIT-like"/>
    <property type="match status" value="1"/>
</dbReference>
<evidence type="ECO:0000313" key="4">
    <source>
        <dbReference type="Proteomes" id="UP001500622"/>
    </source>
</evidence>
<dbReference type="InterPro" id="IPR001310">
    <property type="entry name" value="Histidine_triad_HIT"/>
</dbReference>
<dbReference type="Pfam" id="PF01230">
    <property type="entry name" value="HIT"/>
    <property type="match status" value="1"/>
</dbReference>
<evidence type="ECO:0000259" key="2">
    <source>
        <dbReference type="PROSITE" id="PS51084"/>
    </source>
</evidence>
<dbReference type="PANTHER" id="PTHR46648:SF1">
    <property type="entry name" value="ADENOSINE 5'-MONOPHOSPHORAMIDASE HNT1"/>
    <property type="match status" value="1"/>
</dbReference>
<evidence type="ECO:0000313" key="3">
    <source>
        <dbReference type="EMBL" id="GAA4419325.1"/>
    </source>
</evidence>
<evidence type="ECO:0000256" key="1">
    <source>
        <dbReference type="PROSITE-ProRule" id="PRU00464"/>
    </source>
</evidence>
<dbReference type="InterPro" id="IPR011146">
    <property type="entry name" value="HIT-like"/>
</dbReference>
<comment type="caution">
    <text evidence="3">The sequence shown here is derived from an EMBL/GenBank/DDBJ whole genome shotgun (WGS) entry which is preliminary data.</text>
</comment>
<dbReference type="EMBL" id="BAABGN010000002">
    <property type="protein sequence ID" value="GAA4419325.1"/>
    <property type="molecule type" value="Genomic_DNA"/>
</dbReference>
<sequence>MAFLDTAPVNHGHVLVAPRAHAVGLADLPDADGVQVWRVAHRIGAALRSDQAWSDGVNLHLSDGVAAGQSVEHVHLHVIPRWPEDGLRIVEDHPPGRPAREELDDVAARLRELTSC</sequence>
<keyword evidence="4" id="KW-1185">Reference proteome</keyword>
<organism evidence="3 4">
    <name type="scientific">Georgenia halophila</name>
    <dbReference type="NCBI Taxonomy" id="620889"/>
    <lineage>
        <taxon>Bacteria</taxon>
        <taxon>Bacillati</taxon>
        <taxon>Actinomycetota</taxon>
        <taxon>Actinomycetes</taxon>
        <taxon>Micrococcales</taxon>
        <taxon>Bogoriellaceae</taxon>
        <taxon>Georgenia</taxon>
    </lineage>
</organism>
<dbReference type="InterPro" id="IPR036265">
    <property type="entry name" value="HIT-like_sf"/>
</dbReference>
<protein>
    <recommendedName>
        <fullName evidence="2">HIT domain-containing protein</fullName>
    </recommendedName>
</protein>
<dbReference type="PROSITE" id="PS51084">
    <property type="entry name" value="HIT_2"/>
    <property type="match status" value="1"/>
</dbReference>